<sequence length="194" mass="21764">MITPDLRRLRMALGLQVQSAAALLGEPASLLENQESARSADPVFVASVLSKYLDYGSALSREGTMPLMATVRRTTAVYELRLSLGLRPDRAALILGISVSELDAIESAGAETPKSRRDRAWSTYIDWAIRRRRRLDRRARVQRRVVRRGNSSERNMLVDPTAELREMHKLAYAPRLSPAQAEAEVWKYLDSGTV</sequence>
<protein>
    <recommendedName>
        <fullName evidence="3">DNA-binding protein</fullName>
    </recommendedName>
</protein>
<gene>
    <name evidence="1" type="ORF">ACFFGH_10835</name>
</gene>
<proteinExistence type="predicted"/>
<reference evidence="1 2" key="1">
    <citation type="submission" date="2024-09" db="EMBL/GenBank/DDBJ databases">
        <authorList>
            <person name="Sun Q."/>
            <person name="Mori K."/>
        </authorList>
    </citation>
    <scope>NUCLEOTIDE SEQUENCE [LARGE SCALE GENOMIC DNA]</scope>
    <source>
        <strain evidence="1 2">KCTC 23076</strain>
    </source>
</reference>
<keyword evidence="2" id="KW-1185">Reference proteome</keyword>
<evidence type="ECO:0008006" key="3">
    <source>
        <dbReference type="Google" id="ProtNLM"/>
    </source>
</evidence>
<evidence type="ECO:0000313" key="2">
    <source>
        <dbReference type="Proteomes" id="UP001589896"/>
    </source>
</evidence>
<dbReference type="Proteomes" id="UP001589896">
    <property type="component" value="Unassembled WGS sequence"/>
</dbReference>
<evidence type="ECO:0000313" key="1">
    <source>
        <dbReference type="EMBL" id="MFC0678335.1"/>
    </source>
</evidence>
<comment type="caution">
    <text evidence="1">The sequence shown here is derived from an EMBL/GenBank/DDBJ whole genome shotgun (WGS) entry which is preliminary data.</text>
</comment>
<dbReference type="RefSeq" id="WP_386668094.1">
    <property type="nucleotide sequence ID" value="NZ_JBHLTG010000002.1"/>
</dbReference>
<name>A0ABV6RMW9_9GAMM</name>
<dbReference type="EMBL" id="JBHLTG010000002">
    <property type="protein sequence ID" value="MFC0678335.1"/>
    <property type="molecule type" value="Genomic_DNA"/>
</dbReference>
<organism evidence="1 2">
    <name type="scientific">Lysobacter korlensis</name>
    <dbReference type="NCBI Taxonomy" id="553636"/>
    <lineage>
        <taxon>Bacteria</taxon>
        <taxon>Pseudomonadati</taxon>
        <taxon>Pseudomonadota</taxon>
        <taxon>Gammaproteobacteria</taxon>
        <taxon>Lysobacterales</taxon>
        <taxon>Lysobacteraceae</taxon>
        <taxon>Lysobacter</taxon>
    </lineage>
</organism>
<accession>A0ABV6RMW9</accession>